<sequence>MKLIPKLQNGNTFQRDNTRVSTPPKPLLKKKEVREIPQRATISSKPQQSEYFDKQARINAIKREAYENMEKGKYNNFWTQPYTNFSGKDAYALASNLIKESAYAGAGEALGTLLAGLKLFKRTPKKYNIAESVKLDPNTTVGAQNIALMEAQNSYTSTMFPGGRMHPDMVNRAKALGWNNPKMPREGKTGLVNKNNFNDFFGGRFSNSKKRDMFKRKVVGTTDSKGNVMISRTDPTSGITLSPQDVKDTAWHEFLHRIQFKNKWTLDKKVKGGYYKADTNNKVAEMLEPYLGDGWAGSADEVWADTHTFRMKKGIGARDLTDSEATEAMMELMPHWNPTKFTPKAFIDIPKAIKALPSVLGATLMIPRNEN</sequence>
<organism evidence="2 3">
    <name type="scientific">Butyricimonas faecihominis</name>
    <dbReference type="NCBI Taxonomy" id="1472416"/>
    <lineage>
        <taxon>Bacteria</taxon>
        <taxon>Pseudomonadati</taxon>
        <taxon>Bacteroidota</taxon>
        <taxon>Bacteroidia</taxon>
        <taxon>Bacteroidales</taxon>
        <taxon>Odoribacteraceae</taxon>
        <taxon>Butyricimonas</taxon>
    </lineage>
</organism>
<feature type="compositionally biased region" description="Polar residues" evidence="1">
    <location>
        <begin position="8"/>
        <end position="21"/>
    </location>
</feature>
<comment type="caution">
    <text evidence="2">The sequence shown here is derived from an EMBL/GenBank/DDBJ whole genome shotgun (WGS) entry which is preliminary data.</text>
</comment>
<keyword evidence="3" id="KW-1185">Reference proteome</keyword>
<protein>
    <submittedName>
        <fullName evidence="2">Uncharacterized protein</fullName>
    </submittedName>
</protein>
<accession>A0A7W6MYV4</accession>
<gene>
    <name evidence="2" type="ORF">GGR14_002256</name>
</gene>
<dbReference type="GeneID" id="93101900"/>
<dbReference type="AlphaFoldDB" id="A0A7W6MYV4"/>
<evidence type="ECO:0000256" key="1">
    <source>
        <dbReference type="SAM" id="MobiDB-lite"/>
    </source>
</evidence>
<feature type="region of interest" description="Disordered" evidence="1">
    <location>
        <begin position="1"/>
        <end position="26"/>
    </location>
</feature>
<dbReference type="Proteomes" id="UP000546007">
    <property type="component" value="Unassembled WGS sequence"/>
</dbReference>
<name>A0A7W6MYV4_9BACT</name>
<dbReference type="RefSeq" id="WP_124318030.1">
    <property type="nucleotide sequence ID" value="NZ_AP028155.1"/>
</dbReference>
<reference evidence="2 3" key="1">
    <citation type="submission" date="2020-08" db="EMBL/GenBank/DDBJ databases">
        <title>Genomic Encyclopedia of Type Strains, Phase IV (KMG-IV): sequencing the most valuable type-strain genomes for metagenomic binning, comparative biology and taxonomic classification.</title>
        <authorList>
            <person name="Goeker M."/>
        </authorList>
    </citation>
    <scope>NUCLEOTIDE SEQUENCE [LARGE SCALE GENOMIC DNA]</scope>
    <source>
        <strain evidence="2 3">DSM 105721</strain>
    </source>
</reference>
<evidence type="ECO:0000313" key="3">
    <source>
        <dbReference type="Proteomes" id="UP000546007"/>
    </source>
</evidence>
<dbReference type="EMBL" id="JACIES010000005">
    <property type="protein sequence ID" value="MBB4026462.1"/>
    <property type="molecule type" value="Genomic_DNA"/>
</dbReference>
<evidence type="ECO:0000313" key="2">
    <source>
        <dbReference type="EMBL" id="MBB4026462.1"/>
    </source>
</evidence>
<proteinExistence type="predicted"/>